<dbReference type="AlphaFoldDB" id="A0A4Y7WIN5"/>
<reference evidence="1 2" key="1">
    <citation type="submission" date="2019-03" db="EMBL/GenBank/DDBJ databases">
        <authorList>
            <person name="Liu G."/>
        </authorList>
    </citation>
    <scope>NUCLEOTIDE SEQUENCE [LARGE SCALE GENOMIC DNA]</scope>
    <source>
        <strain evidence="1 2">DSM 19099</strain>
    </source>
</reference>
<organism evidence="1 2">
    <name type="scientific">Shouchella lehensis</name>
    <dbReference type="NCBI Taxonomy" id="300825"/>
    <lineage>
        <taxon>Bacteria</taxon>
        <taxon>Bacillati</taxon>
        <taxon>Bacillota</taxon>
        <taxon>Bacilli</taxon>
        <taxon>Bacillales</taxon>
        <taxon>Bacillaceae</taxon>
        <taxon>Shouchella</taxon>
    </lineage>
</organism>
<proteinExistence type="predicted"/>
<accession>A0A4Y7WIN5</accession>
<dbReference type="RefSeq" id="WP_124741863.1">
    <property type="nucleotide sequence ID" value="NZ_LDIM01000014.1"/>
</dbReference>
<evidence type="ECO:0000313" key="1">
    <source>
        <dbReference type="EMBL" id="TES48104.1"/>
    </source>
</evidence>
<sequence>MKYEVIAFWSEKGKDGMVCVKKNGVIIDSEISPNRMTENQFLSWRKAKSLAFIHKYDIDIKEVDLALVK</sequence>
<gene>
    <name evidence="1" type="ORF">E2L03_13300</name>
</gene>
<name>A0A4Y7WIN5_9BACI</name>
<comment type="caution">
    <text evidence="1">The sequence shown here is derived from an EMBL/GenBank/DDBJ whole genome shotgun (WGS) entry which is preliminary data.</text>
</comment>
<protein>
    <submittedName>
        <fullName evidence="1">Uncharacterized protein</fullName>
    </submittedName>
</protein>
<evidence type="ECO:0000313" key="2">
    <source>
        <dbReference type="Proteomes" id="UP000298210"/>
    </source>
</evidence>
<dbReference type="Proteomes" id="UP000298210">
    <property type="component" value="Unassembled WGS sequence"/>
</dbReference>
<dbReference type="EMBL" id="SNUX01000003">
    <property type="protein sequence ID" value="TES48104.1"/>
    <property type="molecule type" value="Genomic_DNA"/>
</dbReference>